<sequence>MSQQGGDVSLARDSQAEQVVSSVISQLQQQHQQQQLQHQEGVCQQQSSNSAEDDQVMVATERDLAEDAQWKRIQQNTFTRWANEHLKTVDKFIGSLETDLSDGLKLIALVEVLSGKKLPKHTKKPTFRSQKLENVSVALKFLEHDEGIRIVNIGKSFLH</sequence>
<evidence type="ECO:0000313" key="6">
    <source>
        <dbReference type="Proteomes" id="UP001234178"/>
    </source>
</evidence>
<dbReference type="InterPro" id="IPR044801">
    <property type="entry name" value="Filamin"/>
</dbReference>
<dbReference type="InterPro" id="IPR001589">
    <property type="entry name" value="Actinin_actin-bd_CS"/>
</dbReference>
<feature type="region of interest" description="Disordered" evidence="3">
    <location>
        <begin position="30"/>
        <end position="60"/>
    </location>
</feature>
<dbReference type="SUPFAM" id="SSF47576">
    <property type="entry name" value="Calponin-homology domain, CH-domain"/>
    <property type="match status" value="1"/>
</dbReference>
<evidence type="ECO:0000256" key="3">
    <source>
        <dbReference type="SAM" id="MobiDB-lite"/>
    </source>
</evidence>
<evidence type="ECO:0000259" key="4">
    <source>
        <dbReference type="PROSITE" id="PS50021"/>
    </source>
</evidence>
<organism evidence="5 6">
    <name type="scientific">Daphnia magna</name>
    <dbReference type="NCBI Taxonomy" id="35525"/>
    <lineage>
        <taxon>Eukaryota</taxon>
        <taxon>Metazoa</taxon>
        <taxon>Ecdysozoa</taxon>
        <taxon>Arthropoda</taxon>
        <taxon>Crustacea</taxon>
        <taxon>Branchiopoda</taxon>
        <taxon>Diplostraca</taxon>
        <taxon>Cladocera</taxon>
        <taxon>Anomopoda</taxon>
        <taxon>Daphniidae</taxon>
        <taxon>Daphnia</taxon>
    </lineage>
</organism>
<keyword evidence="2" id="KW-0009">Actin-binding</keyword>
<evidence type="ECO:0000256" key="2">
    <source>
        <dbReference type="ARBA" id="ARBA00023203"/>
    </source>
</evidence>
<name>A0ABQ9YNY0_9CRUS</name>
<reference evidence="5 6" key="1">
    <citation type="journal article" date="2023" name="Nucleic Acids Res.">
        <title>The hologenome of Daphnia magna reveals possible DNA methylation and microbiome-mediated evolution of the host genome.</title>
        <authorList>
            <person name="Chaturvedi A."/>
            <person name="Li X."/>
            <person name="Dhandapani V."/>
            <person name="Marshall H."/>
            <person name="Kissane S."/>
            <person name="Cuenca-Cambronero M."/>
            <person name="Asole G."/>
            <person name="Calvet F."/>
            <person name="Ruiz-Romero M."/>
            <person name="Marangio P."/>
            <person name="Guigo R."/>
            <person name="Rago D."/>
            <person name="Mirbahai L."/>
            <person name="Eastwood N."/>
            <person name="Colbourne J.K."/>
            <person name="Zhou J."/>
            <person name="Mallon E."/>
            <person name="Orsini L."/>
        </authorList>
    </citation>
    <scope>NUCLEOTIDE SEQUENCE [LARGE SCALE GENOMIC DNA]</scope>
    <source>
        <strain evidence="5">LRV0_1</strain>
    </source>
</reference>
<dbReference type="SMART" id="SM00033">
    <property type="entry name" value="CH"/>
    <property type="match status" value="1"/>
</dbReference>
<dbReference type="Proteomes" id="UP001234178">
    <property type="component" value="Unassembled WGS sequence"/>
</dbReference>
<keyword evidence="1" id="KW-0677">Repeat</keyword>
<comment type="caution">
    <text evidence="5">The sequence shown here is derived from an EMBL/GenBank/DDBJ whole genome shotgun (WGS) entry which is preliminary data.</text>
</comment>
<dbReference type="PROSITE" id="PS00019">
    <property type="entry name" value="ACTININ_1"/>
    <property type="match status" value="1"/>
</dbReference>
<protein>
    <recommendedName>
        <fullName evidence="4">Calponin-homology (CH) domain-containing protein</fullName>
    </recommendedName>
</protein>
<dbReference type="Gene3D" id="1.10.418.10">
    <property type="entry name" value="Calponin-like domain"/>
    <property type="match status" value="1"/>
</dbReference>
<evidence type="ECO:0000256" key="1">
    <source>
        <dbReference type="ARBA" id="ARBA00022737"/>
    </source>
</evidence>
<dbReference type="PANTHER" id="PTHR38537:SF8">
    <property type="entry name" value="FILAMIN-A"/>
    <property type="match status" value="1"/>
</dbReference>
<feature type="domain" description="Calponin-homology (CH)" evidence="4">
    <location>
        <begin position="72"/>
        <end position="159"/>
    </location>
</feature>
<dbReference type="PANTHER" id="PTHR38537">
    <property type="entry name" value="JITTERBUG, ISOFORM N"/>
    <property type="match status" value="1"/>
</dbReference>
<dbReference type="EMBL" id="JAOYFB010000001">
    <property type="protein sequence ID" value="KAK4002329.1"/>
    <property type="molecule type" value="Genomic_DNA"/>
</dbReference>
<evidence type="ECO:0000313" key="5">
    <source>
        <dbReference type="EMBL" id="KAK4002329.1"/>
    </source>
</evidence>
<dbReference type="PROSITE" id="PS50021">
    <property type="entry name" value="CH"/>
    <property type="match status" value="1"/>
</dbReference>
<proteinExistence type="predicted"/>
<dbReference type="InterPro" id="IPR001715">
    <property type="entry name" value="CH_dom"/>
</dbReference>
<accession>A0ABQ9YNY0</accession>
<dbReference type="InterPro" id="IPR036872">
    <property type="entry name" value="CH_dom_sf"/>
</dbReference>
<feature type="compositionally biased region" description="Low complexity" evidence="3">
    <location>
        <begin position="30"/>
        <end position="46"/>
    </location>
</feature>
<keyword evidence="6" id="KW-1185">Reference proteome</keyword>
<gene>
    <name evidence="5" type="ORF">OUZ56_004164</name>
</gene>
<dbReference type="Pfam" id="PF00307">
    <property type="entry name" value="CH"/>
    <property type="match status" value="1"/>
</dbReference>